<comment type="caution">
    <text evidence="2">The sequence shown here is derived from an EMBL/GenBank/DDBJ whole genome shotgun (WGS) entry which is preliminary data.</text>
</comment>
<accession>A0A8H6SG42</accession>
<name>A0A8H6SG42_9AGAR</name>
<feature type="compositionally biased region" description="Pro residues" evidence="1">
    <location>
        <begin position="1101"/>
        <end position="1114"/>
    </location>
</feature>
<dbReference type="OrthoDB" id="3259617at2759"/>
<feature type="compositionally biased region" description="Basic and acidic residues" evidence="1">
    <location>
        <begin position="1"/>
        <end position="11"/>
    </location>
</feature>
<evidence type="ECO:0000313" key="3">
    <source>
        <dbReference type="Proteomes" id="UP000636479"/>
    </source>
</evidence>
<dbReference type="EMBL" id="JACAZF010000007">
    <property type="protein sequence ID" value="KAF7298881.1"/>
    <property type="molecule type" value="Genomic_DNA"/>
</dbReference>
<evidence type="ECO:0000313" key="2">
    <source>
        <dbReference type="EMBL" id="KAF7298881.1"/>
    </source>
</evidence>
<feature type="region of interest" description="Disordered" evidence="1">
    <location>
        <begin position="1145"/>
        <end position="1179"/>
    </location>
</feature>
<organism evidence="2 3">
    <name type="scientific">Mycena indigotica</name>
    <dbReference type="NCBI Taxonomy" id="2126181"/>
    <lineage>
        <taxon>Eukaryota</taxon>
        <taxon>Fungi</taxon>
        <taxon>Dikarya</taxon>
        <taxon>Basidiomycota</taxon>
        <taxon>Agaricomycotina</taxon>
        <taxon>Agaricomycetes</taxon>
        <taxon>Agaricomycetidae</taxon>
        <taxon>Agaricales</taxon>
        <taxon>Marasmiineae</taxon>
        <taxon>Mycenaceae</taxon>
        <taxon>Mycena</taxon>
    </lineage>
</organism>
<feature type="compositionally biased region" description="Low complexity" evidence="1">
    <location>
        <begin position="1156"/>
        <end position="1169"/>
    </location>
</feature>
<dbReference type="Proteomes" id="UP000636479">
    <property type="component" value="Unassembled WGS sequence"/>
</dbReference>
<feature type="compositionally biased region" description="Low complexity" evidence="1">
    <location>
        <begin position="1089"/>
        <end position="1100"/>
    </location>
</feature>
<dbReference type="SUPFAM" id="SSF48371">
    <property type="entry name" value="ARM repeat"/>
    <property type="match status" value="1"/>
</dbReference>
<dbReference type="RefSeq" id="XP_037218269.1">
    <property type="nucleotide sequence ID" value="XM_037365027.1"/>
</dbReference>
<feature type="region of interest" description="Disordered" evidence="1">
    <location>
        <begin position="1"/>
        <end position="31"/>
    </location>
</feature>
<proteinExistence type="predicted"/>
<gene>
    <name evidence="2" type="ORF">MIND_00836100</name>
</gene>
<feature type="region of interest" description="Disordered" evidence="1">
    <location>
        <begin position="1191"/>
        <end position="1220"/>
    </location>
</feature>
<reference evidence="2" key="1">
    <citation type="submission" date="2020-05" db="EMBL/GenBank/DDBJ databases">
        <title>Mycena genomes resolve the evolution of fungal bioluminescence.</title>
        <authorList>
            <person name="Tsai I.J."/>
        </authorList>
    </citation>
    <scope>NUCLEOTIDE SEQUENCE</scope>
    <source>
        <strain evidence="2">171206Taipei</strain>
    </source>
</reference>
<evidence type="ECO:0000256" key="1">
    <source>
        <dbReference type="SAM" id="MobiDB-lite"/>
    </source>
</evidence>
<protein>
    <submittedName>
        <fullName evidence="2">GLOBIN domain-containing protein</fullName>
    </submittedName>
</protein>
<dbReference type="InterPro" id="IPR016024">
    <property type="entry name" value="ARM-type_fold"/>
</dbReference>
<keyword evidence="3" id="KW-1185">Reference proteome</keyword>
<dbReference type="GeneID" id="59347543"/>
<feature type="region of interest" description="Disordered" evidence="1">
    <location>
        <begin position="1273"/>
        <end position="1295"/>
    </location>
</feature>
<feature type="region of interest" description="Disordered" evidence="1">
    <location>
        <begin position="1326"/>
        <end position="1368"/>
    </location>
</feature>
<feature type="region of interest" description="Disordered" evidence="1">
    <location>
        <begin position="1058"/>
        <end position="1117"/>
    </location>
</feature>
<sequence length="1424" mass="158616">MKAIVQKENHPVKLQPSESHKPRPQFKLPSQPLQPIHLTTTIPSAFMPHPNDLSSDPYDGPLTSTVYFISPITTILAYGGLEGDHISVHDLIEAYSTLSNRIRTQIRPLLDLPNLNPPALLPLKECSSQLSFALKRDLKRSREQPFDSSYASWSPLETSLQKDADELRLLRDNAELEQHVLRFVSEIFAFVPLFSLFSTDDLRSILEELIILGTSLALPNSTAIRTWTFIVWTISAQNLPPVVLNPLNQPLASFLKRAFDNPLSFDGQARKEIPKAEVIKACSKLLQQDPVTFLGSLSSLFIPILEKLVVDGLNVRLQAVNALGRFALATLDTRTSSRSQTVLNKSLVDFLTMQSSRGPNMRIQAQLQNLINQGLATSNPSHPAISPFWVVQLLACVVVILKESFFSNPAILKLTCESLRAVLSHKQNIVIGLHPHVWKCLIWVFSHLPVSDTREAAFKLVKQEIRSDIPFAFISTLLGAESKANSSDSVPKVLEIVEDMLTSGEQKMQATGIAVVTRLLYVPPGCALPSFSLLSPALFDGTLLHPSRRKVIELTRLIPRCDILHIRQLAEEEVLAHWDDLANMWRRAVLLLMTHQLDDVKLSPPHLSLTEYTENLILHGWQTLLLMPTEITQGHMHFTPTEGFSGNAKFTALMQSFLDDLPADPITEVACLQLLSKMWRGLCNAFEVNRLAWASQTVLGAIVKHRFTLTDAEVKSEWAQMCSALMAVGNPNISDIITAVDDQTMPTGIQQQLWSASVASAGQGSSSVDWQDLAHLLSAPLGVWSLSKEQDDQWETLLRTAVTVSPGVQVSTVVEHVILQVGDWRRFLPSLNQFATLISFFDFEERTELPIDILNIVVHLLDTLYSSRSVTSSALQLIRLVRDFFTSCPVNLLVPLVSNLIQPMCRWLRDEDQILDDSAQSQVVNAFFTNPLNELAKVDPTLDTLRLISPLLETLADPDGFEKFWAATYHGRDDLIAGYPSGLKTCLKAFTDVFGGSLARGLSLEPHSQMEDQIAFDSQQPFLVESQTRLPVESQDYFADASHHPAVNDTIGLVRIQPSAESEDDDKETVRPVPSEEQLVNSSNARWVSPPVSSPPHMQSSPPPTSPVRTPTPPRLRTNFYYPAASAAKPLSLYDNHDILIQPSGLRVGKPSRPRSPVSSFGEMSVSSSQRASPWRRKRPLATPSIVSPTKRRKLVHSPDPIIAGPSRVAGESFSEPTSRRQYLRLSPHARSEPAASQQMASRANNESPRFFIDCVEVPTYAELRRSQQWQMENSLPTPAPSFRSRPASTPVVKEEEEDYGSWEASLSMSDVRLVQESLADEVSFEARQPSEVIADTVERRPQRSATEPTPHTPHDPPPLRRNQTSGVDDALERAYEAVVGAHSQTGVDELLVYNRWVNQIGAAVNERLETAQKKVKKTRKKRR</sequence>